<evidence type="ECO:0000256" key="1">
    <source>
        <dbReference type="SAM" id="MobiDB-lite"/>
    </source>
</evidence>
<reference evidence="2" key="1">
    <citation type="submission" date="2018-11" db="EMBL/GenBank/DDBJ databases">
        <title>The smut fungus Ustilago esculenta has a bipolar mating type system with three idiomorphs larger than 500 kb.</title>
        <authorList>
            <person name="Liang S.-W."/>
            <person name="Huang Y.-H."/>
            <person name="Chiu J.-Y."/>
            <person name="Tseng H.-W."/>
            <person name="Haung J.-H."/>
            <person name="Shen W.-C."/>
        </authorList>
    </citation>
    <scope>NUCLEOTIDE SEQUENCE</scope>
    <source>
        <strain evidence="2">UE_mtsf</strain>
    </source>
</reference>
<evidence type="ECO:0000313" key="2">
    <source>
        <dbReference type="EMBL" id="QBH67561.1"/>
    </source>
</evidence>
<organism evidence="2">
    <name type="scientific">Ustilago esculenta</name>
    <dbReference type="NCBI Taxonomy" id="185366"/>
    <lineage>
        <taxon>Eukaryota</taxon>
        <taxon>Fungi</taxon>
        <taxon>Dikarya</taxon>
        <taxon>Basidiomycota</taxon>
        <taxon>Ustilaginomycotina</taxon>
        <taxon>Ustilaginomycetes</taxon>
        <taxon>Ustilaginales</taxon>
        <taxon>Ustilaginaceae</taxon>
        <taxon>Ustilago</taxon>
    </lineage>
</organism>
<feature type="region of interest" description="Disordered" evidence="1">
    <location>
        <begin position="31"/>
        <end position="54"/>
    </location>
</feature>
<dbReference type="AlphaFoldDB" id="A0A481SH37"/>
<protein>
    <submittedName>
        <fullName evidence="2">Uncharacterized protein</fullName>
    </submittedName>
</protein>
<dbReference type="EMBL" id="MK125513">
    <property type="protein sequence ID" value="QBH67561.1"/>
    <property type="molecule type" value="Genomic_DNA"/>
</dbReference>
<proteinExistence type="predicted"/>
<accession>A0A481SH37</accession>
<name>A0A481SH37_9BASI</name>
<gene>
    <name evidence="2" type="ORF">UEMT_2027</name>
</gene>
<sequence length="147" mass="16630">MIGYDAEHKAWKFCNLDKPASIRWSNSATFHKDKSWTSSTKTPSAEEDDDAASEAAVEEILQTMDNVVGAANTAALNLNPTLKEAMDSDDAEHWKEAIQKERDGLEAMGTWEVVSKDPAQHWKLKHIDTKYHFIHDNVQEGQVQIKY</sequence>